<sequence length="134" mass="15461">MMTGAELFNVVAIVIHLPFPSLHFYFLRLSQRRQSTPRRRIIQADMAFEKGKRTRTDFIHNKNQRENGIHPKHRCPISCFVIFVHQTFGFSAVSFIGEQVISSPPNVLVTAFVESTSRGINVRKMRIIVKTHLI</sequence>
<keyword evidence="3" id="KW-1185">Reference proteome</keyword>
<dbReference type="EMBL" id="DS268448">
    <property type="protein sequence ID" value="EFP02551.1"/>
    <property type="molecule type" value="Genomic_DNA"/>
</dbReference>
<proteinExistence type="predicted"/>
<evidence type="ECO:0000256" key="1">
    <source>
        <dbReference type="SAM" id="Phobius"/>
    </source>
</evidence>
<dbReference type="InParanoid" id="E3MIN9"/>
<gene>
    <name evidence="2" type="ORF">CRE_02417</name>
</gene>
<accession>E3MIN9</accession>
<keyword evidence="1" id="KW-1133">Transmembrane helix</keyword>
<evidence type="ECO:0000313" key="2">
    <source>
        <dbReference type="EMBL" id="EFP02551.1"/>
    </source>
</evidence>
<keyword evidence="1" id="KW-0472">Membrane</keyword>
<keyword evidence="1" id="KW-0812">Transmembrane</keyword>
<dbReference type="Proteomes" id="UP000008281">
    <property type="component" value="Unassembled WGS sequence"/>
</dbReference>
<dbReference type="AlphaFoldDB" id="E3MIN9"/>
<evidence type="ECO:0000313" key="3">
    <source>
        <dbReference type="Proteomes" id="UP000008281"/>
    </source>
</evidence>
<protein>
    <submittedName>
        <fullName evidence="2">Uncharacterized protein</fullName>
    </submittedName>
</protein>
<reference evidence="2" key="1">
    <citation type="submission" date="2007-07" db="EMBL/GenBank/DDBJ databases">
        <title>PCAP assembly of the Caenorhabditis remanei genome.</title>
        <authorList>
            <consortium name="The Caenorhabditis remanei Sequencing Consortium"/>
            <person name="Wilson R.K."/>
        </authorList>
    </citation>
    <scope>NUCLEOTIDE SEQUENCE [LARGE SCALE GENOMIC DNA]</scope>
    <source>
        <strain evidence="2">PB4641</strain>
    </source>
</reference>
<dbReference type="HOGENOM" id="CLU_1898166_0_0_1"/>
<organism evidence="3">
    <name type="scientific">Caenorhabditis remanei</name>
    <name type="common">Caenorhabditis vulgaris</name>
    <dbReference type="NCBI Taxonomy" id="31234"/>
    <lineage>
        <taxon>Eukaryota</taxon>
        <taxon>Metazoa</taxon>
        <taxon>Ecdysozoa</taxon>
        <taxon>Nematoda</taxon>
        <taxon>Chromadorea</taxon>
        <taxon>Rhabditida</taxon>
        <taxon>Rhabditina</taxon>
        <taxon>Rhabditomorpha</taxon>
        <taxon>Rhabditoidea</taxon>
        <taxon>Rhabditidae</taxon>
        <taxon>Peloderinae</taxon>
        <taxon>Caenorhabditis</taxon>
    </lineage>
</organism>
<feature type="transmembrane region" description="Helical" evidence="1">
    <location>
        <begin position="6"/>
        <end position="27"/>
    </location>
</feature>
<name>E3MIN9_CAERE</name>